<dbReference type="OrthoDB" id="7026019at2"/>
<evidence type="ECO:0000313" key="2">
    <source>
        <dbReference type="Proteomes" id="UP000288983"/>
    </source>
</evidence>
<accession>A0A443ZT94</accession>
<proteinExistence type="predicted"/>
<reference evidence="1 2" key="1">
    <citation type="submission" date="2018-06" db="EMBL/GenBank/DDBJ databases">
        <title>Bacteria isolated from soil of Wuhan.</title>
        <authorList>
            <person name="Wei X."/>
            <person name="Chunhua H."/>
        </authorList>
    </citation>
    <scope>NUCLEOTIDE SEQUENCE [LARGE SCALE GENOMIC DNA]</scope>
    <source>
        <strain evidence="2">xwS2</strain>
    </source>
</reference>
<sequence>MSEDNRMDNKQLTITDLETVYDQLADALDQAAEGKRELFLVKLALLSAQALGDAEQFMTLTRTALLDL</sequence>
<name>A0A443ZT94_9PSED</name>
<comment type="caution">
    <text evidence="1">The sequence shown here is derived from an EMBL/GenBank/DDBJ whole genome shotgun (WGS) entry which is preliminary data.</text>
</comment>
<evidence type="ECO:0000313" key="1">
    <source>
        <dbReference type="EMBL" id="RWU22932.1"/>
    </source>
</evidence>
<dbReference type="EMBL" id="QJRG01000042">
    <property type="protein sequence ID" value="RWU22932.1"/>
    <property type="molecule type" value="Genomic_DNA"/>
</dbReference>
<gene>
    <name evidence="1" type="ORF">DM813_12090</name>
</gene>
<dbReference type="Proteomes" id="UP000288983">
    <property type="component" value="Unassembled WGS sequence"/>
</dbReference>
<dbReference type="AlphaFoldDB" id="A0A443ZT94"/>
<organism evidence="1 2">
    <name type="scientific">Pseudomonas alkylphenolica</name>
    <dbReference type="NCBI Taxonomy" id="237609"/>
    <lineage>
        <taxon>Bacteria</taxon>
        <taxon>Pseudomonadati</taxon>
        <taxon>Pseudomonadota</taxon>
        <taxon>Gammaproteobacteria</taxon>
        <taxon>Pseudomonadales</taxon>
        <taxon>Pseudomonadaceae</taxon>
        <taxon>Pseudomonas</taxon>
    </lineage>
</organism>
<protein>
    <submittedName>
        <fullName evidence="1">DUF2783 domain-containing protein</fullName>
    </submittedName>
</protein>